<protein>
    <submittedName>
        <fullName evidence="1">Uncharacterized protein</fullName>
    </submittedName>
</protein>
<evidence type="ECO:0000313" key="1">
    <source>
        <dbReference type="EMBL" id="VVC88346.1"/>
    </source>
</evidence>
<keyword evidence="2" id="KW-1185">Reference proteome</keyword>
<proteinExistence type="predicted"/>
<name>A0A5E4PT97_9NEOP</name>
<evidence type="ECO:0000313" key="2">
    <source>
        <dbReference type="Proteomes" id="UP000324832"/>
    </source>
</evidence>
<sequence length="9" mass="914">PVSLIGVDD</sequence>
<accession>A0A5E4PT97</accession>
<dbReference type="Proteomes" id="UP000324832">
    <property type="component" value="Unassembled WGS sequence"/>
</dbReference>
<feature type="non-terminal residue" evidence="1">
    <location>
        <position position="1"/>
    </location>
</feature>
<gene>
    <name evidence="1" type="ORF">LSINAPIS_LOCUS1741</name>
</gene>
<organism evidence="1 2">
    <name type="scientific">Leptidea sinapis</name>
    <dbReference type="NCBI Taxonomy" id="189913"/>
    <lineage>
        <taxon>Eukaryota</taxon>
        <taxon>Metazoa</taxon>
        <taxon>Ecdysozoa</taxon>
        <taxon>Arthropoda</taxon>
        <taxon>Hexapoda</taxon>
        <taxon>Insecta</taxon>
        <taxon>Pterygota</taxon>
        <taxon>Neoptera</taxon>
        <taxon>Endopterygota</taxon>
        <taxon>Lepidoptera</taxon>
        <taxon>Glossata</taxon>
        <taxon>Ditrysia</taxon>
        <taxon>Papilionoidea</taxon>
        <taxon>Pieridae</taxon>
        <taxon>Dismorphiinae</taxon>
        <taxon>Leptidea</taxon>
    </lineage>
</organism>
<reference evidence="1 2" key="1">
    <citation type="submission" date="2017-07" db="EMBL/GenBank/DDBJ databases">
        <authorList>
            <person name="Talla V."/>
            <person name="Backstrom N."/>
        </authorList>
    </citation>
    <scope>NUCLEOTIDE SEQUENCE [LARGE SCALE GENOMIC DNA]</scope>
</reference>
<dbReference type="EMBL" id="FZQP02000298">
    <property type="protein sequence ID" value="VVC88346.1"/>
    <property type="molecule type" value="Genomic_DNA"/>
</dbReference>